<dbReference type="GO" id="GO:0008270">
    <property type="term" value="F:zinc ion binding"/>
    <property type="evidence" value="ECO:0007669"/>
    <property type="project" value="InterPro"/>
</dbReference>
<dbReference type="HOGENOM" id="CLU_351892_0_0_3"/>
<dbReference type="Gene3D" id="2.30.42.10">
    <property type="match status" value="1"/>
</dbReference>
<dbReference type="SUPFAM" id="SSF55486">
    <property type="entry name" value="Metalloproteases ('zincins'), catalytic domain"/>
    <property type="match status" value="1"/>
</dbReference>
<dbReference type="Gene3D" id="3.40.390.10">
    <property type="entry name" value="Collagenase (Catalytic Domain)"/>
    <property type="match status" value="1"/>
</dbReference>
<dbReference type="AlphaFoldDB" id="U5QJC2"/>
<evidence type="ECO:0000313" key="7">
    <source>
        <dbReference type="Proteomes" id="UP000017396"/>
    </source>
</evidence>
<sequence length="706" mass="77125">MAKRLLSKLITFWQRISLTVVAVLVTALPAFALPMYASGSSLLGLLLRPLPALDGKPGRLQLVGWISEEAQQSQLCHGDVLLAVAGTPVSQESDIQAALKGYQPSQRVLLRVLRGKEELEVALTLADGRLPMMPAAPSDQPAATRTLQVIPASPELAVQQYFGWGHVRSMALQDRTLLVRIDPVASTKFLQRTAQALFAEVRSPRIQRLTVLVEGTEAIQSLRVDVKGDVHLSAYTPDWQTAPTQIAAETFLPILLDLNADIELPQSETRAVSGKLLSNIEDQNGVPLLLRATPVQGRLVPAIPFGHRLILDTIGEQKWPVVAQSEILPTREVIVKYLGNQRRAYTSRVFAHQVVGVRLSQPLALPNPLRKSANEDGLRLTDATFTPVTKSAAIRTAKALSLYNQAVAAIGRQEWSVAATHLRASLADLPSQQAHAALGWVYLQMGQALLKGGGALEVAMADIEQAAQMQVSGSSGLLSCAYALAIQKDSDSLPGDNLNYYRYRITSLGIHLQDCPLKPGVLPFRNPPVVAGDYLAFMDEQRPARMRYRAITPFSRSPVRLYIGPAPEPRFYQAVLDAARSWQDATDKRVQFVEVNQPTEADVLVVFVLQDGNQGPTRSETLAMPDQAATILLNLAYPLRYRTADQARLAGKVLSHELGHALGLWGHSDSDDDIMYPTVSGVSGPSLRDVETLKKVFDRYPAAERP</sequence>
<dbReference type="Pfam" id="PF00413">
    <property type="entry name" value="Peptidase_M10"/>
    <property type="match status" value="1"/>
</dbReference>
<feature type="domain" description="Peptidase metallopeptidase" evidence="5">
    <location>
        <begin position="549"/>
        <end position="702"/>
    </location>
</feature>
<keyword evidence="1 6" id="KW-0645">Protease</keyword>
<dbReference type="SMART" id="SM00235">
    <property type="entry name" value="ZnMc"/>
    <property type="match status" value="1"/>
</dbReference>
<keyword evidence="2" id="KW-0479">Metal-binding</keyword>
<organism evidence="6 7">
    <name type="scientific">Gloeobacter kilaueensis (strain ATCC BAA-2537 / CCAP 1431/1 / ULC 316 / JS1)</name>
    <dbReference type="NCBI Taxonomy" id="1183438"/>
    <lineage>
        <taxon>Bacteria</taxon>
        <taxon>Bacillati</taxon>
        <taxon>Cyanobacteriota</taxon>
        <taxon>Cyanophyceae</taxon>
        <taxon>Gloeobacterales</taxon>
        <taxon>Gloeobacteraceae</taxon>
        <taxon>Gloeobacter</taxon>
    </lineage>
</organism>
<evidence type="ECO:0000313" key="6">
    <source>
        <dbReference type="EMBL" id="AGY57770.1"/>
    </source>
</evidence>
<gene>
    <name evidence="6" type="ORF">GKIL_1524</name>
</gene>
<evidence type="ECO:0000256" key="1">
    <source>
        <dbReference type="ARBA" id="ARBA00022670"/>
    </source>
</evidence>
<dbReference type="SUPFAM" id="SSF50156">
    <property type="entry name" value="PDZ domain-like"/>
    <property type="match status" value="1"/>
</dbReference>
<keyword evidence="7" id="KW-1185">Reference proteome</keyword>
<dbReference type="eggNOG" id="COG5549">
    <property type="taxonomic scope" value="Bacteria"/>
</dbReference>
<proteinExistence type="predicted"/>
<evidence type="ECO:0000256" key="3">
    <source>
        <dbReference type="ARBA" id="ARBA00022801"/>
    </source>
</evidence>
<dbReference type="OrthoDB" id="9786975at2"/>
<dbReference type="GO" id="GO:0006508">
    <property type="term" value="P:proteolysis"/>
    <property type="evidence" value="ECO:0007669"/>
    <property type="project" value="UniProtKB-KW"/>
</dbReference>
<dbReference type="GO" id="GO:0004222">
    <property type="term" value="F:metalloendopeptidase activity"/>
    <property type="evidence" value="ECO:0007669"/>
    <property type="project" value="InterPro"/>
</dbReference>
<evidence type="ECO:0000256" key="2">
    <source>
        <dbReference type="ARBA" id="ARBA00022723"/>
    </source>
</evidence>
<dbReference type="InterPro" id="IPR006026">
    <property type="entry name" value="Peptidase_Metallo"/>
</dbReference>
<dbReference type="InterPro" id="IPR036034">
    <property type="entry name" value="PDZ_sf"/>
</dbReference>
<dbReference type="KEGG" id="glj:GKIL_1524"/>
<evidence type="ECO:0000259" key="5">
    <source>
        <dbReference type="SMART" id="SM00235"/>
    </source>
</evidence>
<dbReference type="eggNOG" id="COG0265">
    <property type="taxonomic scope" value="Bacteria"/>
</dbReference>
<accession>U5QJC2</accession>
<dbReference type="GO" id="GO:0031012">
    <property type="term" value="C:extracellular matrix"/>
    <property type="evidence" value="ECO:0007669"/>
    <property type="project" value="InterPro"/>
</dbReference>
<dbReference type="Proteomes" id="UP000017396">
    <property type="component" value="Chromosome"/>
</dbReference>
<evidence type="ECO:0000256" key="4">
    <source>
        <dbReference type="ARBA" id="ARBA00022833"/>
    </source>
</evidence>
<dbReference type="InterPro" id="IPR024079">
    <property type="entry name" value="MetalloPept_cat_dom_sf"/>
</dbReference>
<name>U5QJC2_GLOK1</name>
<dbReference type="EMBL" id="CP003587">
    <property type="protein sequence ID" value="AGY57770.1"/>
    <property type="molecule type" value="Genomic_DNA"/>
</dbReference>
<protein>
    <submittedName>
        <fullName evidence="6">Zn-dependent protease</fullName>
    </submittedName>
</protein>
<dbReference type="STRING" id="1183438.GKIL_1524"/>
<dbReference type="InterPro" id="IPR001818">
    <property type="entry name" value="Pept_M10_metallopeptidase"/>
</dbReference>
<keyword evidence="4" id="KW-0862">Zinc</keyword>
<reference evidence="6 7" key="1">
    <citation type="journal article" date="2013" name="PLoS ONE">
        <title>Cultivation and Complete Genome Sequencing of Gloeobacter kilaueensis sp. nov., from a Lava Cave in Kilauea Caldera, Hawai'i.</title>
        <authorList>
            <person name="Saw J.H."/>
            <person name="Schatz M."/>
            <person name="Brown M.V."/>
            <person name="Kunkel D.D."/>
            <person name="Foster J.S."/>
            <person name="Shick H."/>
            <person name="Christensen S."/>
            <person name="Hou S."/>
            <person name="Wan X."/>
            <person name="Donachie S.P."/>
        </authorList>
    </citation>
    <scope>NUCLEOTIDE SEQUENCE [LARGE SCALE GENOMIC DNA]</scope>
    <source>
        <strain evidence="7">JS</strain>
    </source>
</reference>
<keyword evidence="3" id="KW-0378">Hydrolase</keyword>
<dbReference type="RefSeq" id="WP_023172877.1">
    <property type="nucleotide sequence ID" value="NC_022600.1"/>
</dbReference>